<name>A0AAV6VS02_9ARAC</name>
<sequence>MVLVICMRCLRWRPLARNRGKRRLSTLTLHKTYLSPRIHLIRPSSGTSSPLEREKSSCTFRQLTESFRKSPISSFIFSSIFSLGEKKQFD</sequence>
<reference evidence="1 2" key="1">
    <citation type="journal article" date="2022" name="Nat. Ecol. Evol.">
        <title>A masculinizing supergene underlies an exaggerated male reproductive morph in a spider.</title>
        <authorList>
            <person name="Hendrickx F."/>
            <person name="De Corte Z."/>
            <person name="Sonet G."/>
            <person name="Van Belleghem S.M."/>
            <person name="Kostlbacher S."/>
            <person name="Vangestel C."/>
        </authorList>
    </citation>
    <scope>NUCLEOTIDE SEQUENCE [LARGE SCALE GENOMIC DNA]</scope>
    <source>
        <strain evidence="1">W744_W776</strain>
    </source>
</reference>
<accession>A0AAV6VS02</accession>
<organism evidence="1 2">
    <name type="scientific">Oedothorax gibbosus</name>
    <dbReference type="NCBI Taxonomy" id="931172"/>
    <lineage>
        <taxon>Eukaryota</taxon>
        <taxon>Metazoa</taxon>
        <taxon>Ecdysozoa</taxon>
        <taxon>Arthropoda</taxon>
        <taxon>Chelicerata</taxon>
        <taxon>Arachnida</taxon>
        <taxon>Araneae</taxon>
        <taxon>Araneomorphae</taxon>
        <taxon>Entelegynae</taxon>
        <taxon>Araneoidea</taxon>
        <taxon>Linyphiidae</taxon>
        <taxon>Erigoninae</taxon>
        <taxon>Oedothorax</taxon>
    </lineage>
</organism>
<dbReference type="EMBL" id="JAFNEN010000038">
    <property type="protein sequence ID" value="KAG8198543.1"/>
    <property type="molecule type" value="Genomic_DNA"/>
</dbReference>
<protein>
    <submittedName>
        <fullName evidence="1">Uncharacterized protein</fullName>
    </submittedName>
</protein>
<proteinExistence type="predicted"/>
<evidence type="ECO:0000313" key="1">
    <source>
        <dbReference type="EMBL" id="KAG8198543.1"/>
    </source>
</evidence>
<gene>
    <name evidence="1" type="ORF">JTE90_026444</name>
</gene>
<dbReference type="AlphaFoldDB" id="A0AAV6VS02"/>
<comment type="caution">
    <text evidence="1">The sequence shown here is derived from an EMBL/GenBank/DDBJ whole genome shotgun (WGS) entry which is preliminary data.</text>
</comment>
<evidence type="ECO:0000313" key="2">
    <source>
        <dbReference type="Proteomes" id="UP000827092"/>
    </source>
</evidence>
<dbReference type="Proteomes" id="UP000827092">
    <property type="component" value="Unassembled WGS sequence"/>
</dbReference>
<keyword evidence="2" id="KW-1185">Reference proteome</keyword>